<evidence type="ECO:0000313" key="3">
    <source>
        <dbReference type="EnsemblMetazoa" id="CJA09075b.1"/>
    </source>
</evidence>
<name>A0A8R1HXK1_CAEJA</name>
<dbReference type="AlphaFoldDB" id="A0A8R1HXK1"/>
<evidence type="ECO:0000256" key="1">
    <source>
        <dbReference type="PROSITE-ProRule" id="PRU00325"/>
    </source>
</evidence>
<keyword evidence="1" id="KW-0862">Zinc</keyword>
<proteinExistence type="predicted"/>
<reference evidence="4" key="1">
    <citation type="submission" date="2010-08" db="EMBL/GenBank/DDBJ databases">
        <authorList>
            <consortium name="Caenorhabditis japonica Sequencing Consortium"/>
            <person name="Wilson R.K."/>
        </authorList>
    </citation>
    <scope>NUCLEOTIDE SEQUENCE [LARGE SCALE GENOMIC DNA]</scope>
    <source>
        <strain evidence="4">DF5081</strain>
    </source>
</reference>
<evidence type="ECO:0000313" key="4">
    <source>
        <dbReference type="Proteomes" id="UP000005237"/>
    </source>
</evidence>
<feature type="domain" description="SWIM-type" evidence="2">
    <location>
        <begin position="97"/>
        <end position="149"/>
    </location>
</feature>
<dbReference type="Proteomes" id="UP000005237">
    <property type="component" value="Unassembled WGS sequence"/>
</dbReference>
<dbReference type="GO" id="GO:0008270">
    <property type="term" value="F:zinc ion binding"/>
    <property type="evidence" value="ECO:0007669"/>
    <property type="project" value="UniProtKB-KW"/>
</dbReference>
<organism evidence="3 4">
    <name type="scientific">Caenorhabditis japonica</name>
    <dbReference type="NCBI Taxonomy" id="281687"/>
    <lineage>
        <taxon>Eukaryota</taxon>
        <taxon>Metazoa</taxon>
        <taxon>Ecdysozoa</taxon>
        <taxon>Nematoda</taxon>
        <taxon>Chromadorea</taxon>
        <taxon>Rhabditida</taxon>
        <taxon>Rhabditina</taxon>
        <taxon>Rhabditomorpha</taxon>
        <taxon>Rhabditoidea</taxon>
        <taxon>Rhabditidae</taxon>
        <taxon>Peloderinae</taxon>
        <taxon>Caenorhabditis</taxon>
    </lineage>
</organism>
<dbReference type="InterPro" id="IPR007527">
    <property type="entry name" value="Znf_SWIM"/>
</dbReference>
<reference evidence="3" key="2">
    <citation type="submission" date="2022-06" db="UniProtKB">
        <authorList>
            <consortium name="EnsemblMetazoa"/>
        </authorList>
    </citation>
    <scope>IDENTIFICATION</scope>
    <source>
        <strain evidence="3">DF5081</strain>
    </source>
</reference>
<protein>
    <submittedName>
        <fullName evidence="3">SWIM-type domain-containing protein</fullName>
    </submittedName>
</protein>
<dbReference type="EnsemblMetazoa" id="CJA09075b.1">
    <property type="protein sequence ID" value="CJA09075b.1"/>
    <property type="gene ID" value="WBGene00128279"/>
</dbReference>
<keyword evidence="4" id="KW-1185">Reference proteome</keyword>
<keyword evidence="1" id="KW-0479">Metal-binding</keyword>
<accession>A0A8R1HXK1</accession>
<keyword evidence="1" id="KW-0863">Zinc-finger</keyword>
<evidence type="ECO:0000259" key="2">
    <source>
        <dbReference type="PROSITE" id="PS50966"/>
    </source>
</evidence>
<sequence>MESEVFEILQKTLISLLSDAAGQIDQPNEQLETLCHVAGMIKPEIVATRARRRKFENFTEKSIFDERDDIATWTRKIGRDKRKIGNLKQEEDDLEACFVEIEHPKKRECLQFLYPSVYFCTCKFFQITILSRQEDWLCVHLLAFFISKIFQKIDKVHCNPEISAIVRKILIRSAIL</sequence>
<dbReference type="PROSITE" id="PS50966">
    <property type="entry name" value="ZF_SWIM"/>
    <property type="match status" value="1"/>
</dbReference>